<name>A0A0E0DF17_9ORYZ</name>
<keyword evidence="3" id="KW-1185">Reference proteome</keyword>
<organism evidence="2">
    <name type="scientific">Oryza meridionalis</name>
    <dbReference type="NCBI Taxonomy" id="40149"/>
    <lineage>
        <taxon>Eukaryota</taxon>
        <taxon>Viridiplantae</taxon>
        <taxon>Streptophyta</taxon>
        <taxon>Embryophyta</taxon>
        <taxon>Tracheophyta</taxon>
        <taxon>Spermatophyta</taxon>
        <taxon>Magnoliopsida</taxon>
        <taxon>Liliopsida</taxon>
        <taxon>Poales</taxon>
        <taxon>Poaceae</taxon>
        <taxon>BOP clade</taxon>
        <taxon>Oryzoideae</taxon>
        <taxon>Oryzeae</taxon>
        <taxon>Oryzinae</taxon>
        <taxon>Oryza</taxon>
    </lineage>
</organism>
<sequence>MSYPAMRPPITCRMRAPIGGVPATGATTPDDGRSSSSSGVYRDADSCSVCPSTSPLPCPPRFQYVCCRKFTGVALFSAVAFMRSASTYGLDSWDDTLTTS</sequence>
<accession>A0A0E0DF17</accession>
<protein>
    <submittedName>
        <fullName evidence="2">Uncharacterized protein</fullName>
    </submittedName>
</protein>
<evidence type="ECO:0000313" key="2">
    <source>
        <dbReference type="EnsemblPlants" id="OMERI04G13180.2"/>
    </source>
</evidence>
<feature type="region of interest" description="Disordered" evidence="1">
    <location>
        <begin position="15"/>
        <end position="45"/>
    </location>
</feature>
<proteinExistence type="predicted"/>
<dbReference type="Proteomes" id="UP000008021">
    <property type="component" value="Chromosome 4"/>
</dbReference>
<dbReference type="HOGENOM" id="CLU_2310601_0_0_1"/>
<evidence type="ECO:0000256" key="1">
    <source>
        <dbReference type="SAM" id="MobiDB-lite"/>
    </source>
</evidence>
<reference evidence="2" key="2">
    <citation type="submission" date="2018-05" db="EMBL/GenBank/DDBJ databases">
        <title>OmerRS3 (Oryza meridionalis Reference Sequence Version 3).</title>
        <authorList>
            <person name="Zhang J."/>
            <person name="Kudrna D."/>
            <person name="Lee S."/>
            <person name="Talag J."/>
            <person name="Welchert J."/>
            <person name="Wing R.A."/>
        </authorList>
    </citation>
    <scope>NUCLEOTIDE SEQUENCE [LARGE SCALE GENOMIC DNA]</scope>
    <source>
        <strain evidence="2">cv. OR44</strain>
    </source>
</reference>
<dbReference type="AlphaFoldDB" id="A0A0E0DF17"/>
<dbReference type="Gramene" id="OMERI04G13180.2">
    <property type="protein sequence ID" value="OMERI04G13180.2"/>
    <property type="gene ID" value="OMERI04G13180"/>
</dbReference>
<reference evidence="2" key="1">
    <citation type="submission" date="2015-04" db="UniProtKB">
        <authorList>
            <consortium name="EnsemblPlants"/>
        </authorList>
    </citation>
    <scope>IDENTIFICATION</scope>
</reference>
<dbReference type="EnsemblPlants" id="OMERI04G13180.2">
    <property type="protein sequence ID" value="OMERI04G13180.2"/>
    <property type="gene ID" value="OMERI04G13180"/>
</dbReference>
<evidence type="ECO:0000313" key="3">
    <source>
        <dbReference type="Proteomes" id="UP000008021"/>
    </source>
</evidence>